<dbReference type="KEGG" id="hsc:HVS_11750"/>
<protein>
    <recommendedName>
        <fullName evidence="1">DUF2344 domain-containing protein</fullName>
    </recommendedName>
</protein>
<dbReference type="NCBIfam" id="TIGR03936">
    <property type="entry name" value="sam_1_link_chp"/>
    <property type="match status" value="1"/>
</dbReference>
<evidence type="ECO:0000313" key="2">
    <source>
        <dbReference type="EMBL" id="AUG58237.1"/>
    </source>
</evidence>
<dbReference type="OrthoDB" id="9780488at2"/>
<sequence length="273" mass="31341">MNCIRAKFIRGEEVKYISHLDLMKVFERALRRSGIPVLYSKGFNPHPQLVFGLPLSVGVTSEAEYLDLEIEEPLNPQEFIDRLNSCLPEGIVLIDAKERKTKENIMASVVAASYKILVASELNYQEARDLIEKFMQLKEIVVKKQTKRKIKDVDIKPMIYDIDIKITDTKIFTGRTDKEIKREEYPDNLLCKNTWILKYIEVNYEDYINHKSSKNNIFCFSTLLSAGSPGNLKPVLLVEALNEILNSDFDIIKIHRTGLFTGSKGKLINPLDE</sequence>
<organism evidence="2 4">
    <name type="scientific">Acetivibrio saccincola</name>
    <dbReference type="NCBI Taxonomy" id="1677857"/>
    <lineage>
        <taxon>Bacteria</taxon>
        <taxon>Bacillati</taxon>
        <taxon>Bacillota</taxon>
        <taxon>Clostridia</taxon>
        <taxon>Eubacteriales</taxon>
        <taxon>Oscillospiraceae</taxon>
        <taxon>Acetivibrio</taxon>
    </lineage>
</organism>
<proteinExistence type="predicted"/>
<keyword evidence="4" id="KW-1185">Reference proteome</keyword>
<evidence type="ECO:0000313" key="5">
    <source>
        <dbReference type="Proteomes" id="UP000239720"/>
    </source>
</evidence>
<reference evidence="3 5" key="2">
    <citation type="journal article" date="2018" name="Syst. Appl. Microbiol.">
        <title>Characterization and high-quality draft genome sequence of Herbivorax saccincola A7, an anaerobic, alkaliphilic, thermophilic, cellulolytic, and xylanolytic bacterium.</title>
        <authorList>
            <person name="Aikawa S."/>
            <person name="Baramee S."/>
            <person name="Sermsathanaswadi J."/>
            <person name="Thianheng P."/>
            <person name="Tachaapaikoon C."/>
            <person name="Shikata A."/>
            <person name="Waeonukul R."/>
            <person name="Pason P."/>
            <person name="Ratanakhanokchai K."/>
            <person name="Kosugi A."/>
        </authorList>
    </citation>
    <scope>NUCLEOTIDE SEQUENCE [LARGE SCALE GENOMIC DNA]</scope>
    <source>
        <strain evidence="3 5">A7</strain>
    </source>
</reference>
<gene>
    <name evidence="3" type="ORF">B9R14_15950</name>
    <name evidence="2" type="ORF">HVS_11750</name>
</gene>
<dbReference type="Proteomes" id="UP000233534">
    <property type="component" value="Chromosome"/>
</dbReference>
<dbReference type="InterPro" id="IPR018768">
    <property type="entry name" value="DUF2344"/>
</dbReference>
<evidence type="ECO:0000259" key="1">
    <source>
        <dbReference type="Pfam" id="PF10105"/>
    </source>
</evidence>
<dbReference type="Proteomes" id="UP000239720">
    <property type="component" value="Unassembled WGS sequence"/>
</dbReference>
<dbReference type="EMBL" id="CP025197">
    <property type="protein sequence ID" value="AUG58237.1"/>
    <property type="molecule type" value="Genomic_DNA"/>
</dbReference>
<dbReference type="AlphaFoldDB" id="A0A2K9E3D2"/>
<dbReference type="Pfam" id="PF10105">
    <property type="entry name" value="DUF2344"/>
    <property type="match status" value="1"/>
</dbReference>
<dbReference type="RefSeq" id="WP_101302543.1">
    <property type="nucleotide sequence ID" value="NZ_CP025197.1"/>
</dbReference>
<reference evidence="2 4" key="1">
    <citation type="submission" date="2017-12" db="EMBL/GenBank/DDBJ databases">
        <title>Complete genome sequence of Herbivorax saccincola GGR1, a novel Cellulosome-producing hydrolytic bacterium in a thermophilic biogas plant, established by Illumina and Nanopore MinION sequencing.</title>
        <authorList>
            <person name="Pechtl A."/>
            <person name="Ruckert C."/>
            <person name="Koeck D.E."/>
            <person name="Maus I."/>
            <person name="Winkler A."/>
            <person name="Kalinowski J."/>
            <person name="Puhler A."/>
            <person name="Schwarz W.W."/>
            <person name="Zverlov V.V."/>
            <person name="Schluter A."/>
            <person name="Liebl W."/>
        </authorList>
    </citation>
    <scope>NUCLEOTIDE SEQUENCE [LARGE SCALE GENOMIC DNA]</scope>
    <source>
        <strain evidence="2">GGR1</strain>
        <strain evidence="4">SR1</strain>
    </source>
</reference>
<name>A0A2K9E3D2_9FIRM</name>
<feature type="domain" description="DUF2344" evidence="1">
    <location>
        <begin position="4"/>
        <end position="168"/>
    </location>
</feature>
<evidence type="ECO:0000313" key="3">
    <source>
        <dbReference type="EMBL" id="PQQ68115.1"/>
    </source>
</evidence>
<dbReference type="EMBL" id="NEMB01000003">
    <property type="protein sequence ID" value="PQQ68115.1"/>
    <property type="molecule type" value="Genomic_DNA"/>
</dbReference>
<accession>A0A2K9E3D2</accession>
<evidence type="ECO:0000313" key="4">
    <source>
        <dbReference type="Proteomes" id="UP000233534"/>
    </source>
</evidence>